<keyword evidence="8" id="KW-0472">Membrane</keyword>
<evidence type="ECO:0000256" key="4">
    <source>
        <dbReference type="ARBA" id="ARBA00023002"/>
    </source>
</evidence>
<protein>
    <recommendedName>
        <fullName evidence="11">Cytochrome P450</fullName>
    </recommendedName>
</protein>
<evidence type="ECO:0000313" key="9">
    <source>
        <dbReference type="EMBL" id="QKX59756.1"/>
    </source>
</evidence>
<dbReference type="PANTHER" id="PTHR24305">
    <property type="entry name" value="CYTOCHROME P450"/>
    <property type="match status" value="1"/>
</dbReference>
<dbReference type="GeneID" id="55994391"/>
<dbReference type="RefSeq" id="XP_035345933.1">
    <property type="nucleotide sequence ID" value="XM_035490040.1"/>
</dbReference>
<keyword evidence="6" id="KW-0503">Monooxygenase</keyword>
<feature type="transmembrane region" description="Helical" evidence="8">
    <location>
        <begin position="6"/>
        <end position="25"/>
    </location>
</feature>
<proteinExistence type="inferred from homology"/>
<dbReference type="InterPro" id="IPR036396">
    <property type="entry name" value="Cyt_P450_sf"/>
</dbReference>
<feature type="transmembrane region" description="Helical" evidence="8">
    <location>
        <begin position="64"/>
        <end position="85"/>
    </location>
</feature>
<dbReference type="PRINTS" id="PR00385">
    <property type="entry name" value="P450"/>
</dbReference>
<evidence type="ECO:0000256" key="6">
    <source>
        <dbReference type="ARBA" id="ARBA00023033"/>
    </source>
</evidence>
<dbReference type="GO" id="GO:0020037">
    <property type="term" value="F:heme binding"/>
    <property type="evidence" value="ECO:0007669"/>
    <property type="project" value="InterPro"/>
</dbReference>
<dbReference type="CDD" id="cd11061">
    <property type="entry name" value="CYP67-like"/>
    <property type="match status" value="1"/>
</dbReference>
<keyword evidence="8" id="KW-1133">Transmembrane helix</keyword>
<feature type="binding site" description="axial binding residue" evidence="7">
    <location>
        <position position="496"/>
    </location>
    <ligand>
        <name>heme</name>
        <dbReference type="ChEBI" id="CHEBI:30413"/>
    </ligand>
    <ligandPart>
        <name>Fe</name>
        <dbReference type="ChEBI" id="CHEBI:18248"/>
    </ligandPart>
</feature>
<dbReference type="GO" id="GO:0016705">
    <property type="term" value="F:oxidoreductase activity, acting on paired donors, with incorporation or reduction of molecular oxygen"/>
    <property type="evidence" value="ECO:0007669"/>
    <property type="project" value="InterPro"/>
</dbReference>
<keyword evidence="8" id="KW-0812">Transmembrane</keyword>
<evidence type="ECO:0000256" key="8">
    <source>
        <dbReference type="SAM" id="Phobius"/>
    </source>
</evidence>
<dbReference type="GO" id="GO:0004497">
    <property type="term" value="F:monooxygenase activity"/>
    <property type="evidence" value="ECO:0007669"/>
    <property type="project" value="UniProtKB-KW"/>
</dbReference>
<sequence length="558" mass="63615">MSSLIAQFPSLSSIVSGVALHLLVLRHGEWDQSAPVIVAWYLAFVAVGLVLPSVTEFQVGAGPLFQSLICHIAGLFSSIFIYRVFFHRLRKFPGPILAGITAFYATYLSAKKFHKFKEIENLHQQYGDYVRVGPRELSVADPRAVLSIYGPPSKTTKGPFYDGVQPFISLHSDRDKKRHARRRRTWDHAFSTSGNFPPFNRRDYVNLLIIALRDYEHRVSKYSSQLLSAVSDQVGQAIDMGRWFNYYSFDIMGDLTFGKSFEMLVTGQDSYMLSTLHNDLQSLGPFLHVMWFIPFFKMIPGLNNSYTAFWKWLYEQVDTRSKNEPDEPDIFTWLLKEFRTGEQTEKGKLFLHGDADLAVVAGSDTTAATLTNLFYELASSPTWTAKLQSEIDVVNHSTYRDLAHMPLLSATIDETLRLHPPLPSGMQRVTPPQGIRLDDVYIPGDCIVQMPLHTLFRDERCFAQPTKFIPERWTTQPELVKDRSAYIPFGSGSFACVGKQLALMEMRRVTVDLLSRYDVTLAKEQTHEDFQEGHQDVFTLVHGRGLQLVFTERKSRNL</sequence>
<evidence type="ECO:0000256" key="3">
    <source>
        <dbReference type="ARBA" id="ARBA00022723"/>
    </source>
</evidence>
<keyword evidence="5 7" id="KW-0408">Iron</keyword>
<dbReference type="InterPro" id="IPR050121">
    <property type="entry name" value="Cytochrome_P450_monoxygenase"/>
</dbReference>
<evidence type="ECO:0000256" key="7">
    <source>
        <dbReference type="PIRSR" id="PIRSR602403-1"/>
    </source>
</evidence>
<evidence type="ECO:0000256" key="1">
    <source>
        <dbReference type="ARBA" id="ARBA00001971"/>
    </source>
</evidence>
<dbReference type="SUPFAM" id="SSF48264">
    <property type="entry name" value="Cytochrome P450"/>
    <property type="match status" value="1"/>
</dbReference>
<feature type="transmembrane region" description="Helical" evidence="8">
    <location>
        <begin position="92"/>
        <end position="110"/>
    </location>
</feature>
<dbReference type="Gene3D" id="1.10.630.10">
    <property type="entry name" value="Cytochrome P450"/>
    <property type="match status" value="1"/>
</dbReference>
<dbReference type="EMBL" id="CP055901">
    <property type="protein sequence ID" value="QKX59756.1"/>
    <property type="molecule type" value="Genomic_DNA"/>
</dbReference>
<evidence type="ECO:0000313" key="10">
    <source>
        <dbReference type="Proteomes" id="UP000509510"/>
    </source>
</evidence>
<reference evidence="10" key="1">
    <citation type="submission" date="2020-06" db="EMBL/GenBank/DDBJ databases">
        <title>A chromosome-scale genome assembly of Talaromyces rugulosus W13939.</title>
        <authorList>
            <person name="Wang B."/>
            <person name="Guo L."/>
            <person name="Ye K."/>
            <person name="Wang L."/>
        </authorList>
    </citation>
    <scope>NUCLEOTIDE SEQUENCE [LARGE SCALE GENOMIC DNA]</scope>
    <source>
        <strain evidence="10">W13939</strain>
    </source>
</reference>
<evidence type="ECO:0000256" key="2">
    <source>
        <dbReference type="ARBA" id="ARBA00010617"/>
    </source>
</evidence>
<dbReference type="InterPro" id="IPR001128">
    <property type="entry name" value="Cyt_P450"/>
</dbReference>
<dbReference type="InterPro" id="IPR002403">
    <property type="entry name" value="Cyt_P450_E_grp-IV"/>
</dbReference>
<keyword evidence="7" id="KW-0349">Heme</keyword>
<dbReference type="AlphaFoldDB" id="A0A7H8R129"/>
<keyword evidence="3 7" id="KW-0479">Metal-binding</keyword>
<name>A0A7H8R129_TALRU</name>
<keyword evidence="4" id="KW-0560">Oxidoreductase</keyword>
<organism evidence="9 10">
    <name type="scientific">Talaromyces rugulosus</name>
    <name type="common">Penicillium rugulosum</name>
    <dbReference type="NCBI Taxonomy" id="121627"/>
    <lineage>
        <taxon>Eukaryota</taxon>
        <taxon>Fungi</taxon>
        <taxon>Dikarya</taxon>
        <taxon>Ascomycota</taxon>
        <taxon>Pezizomycotina</taxon>
        <taxon>Eurotiomycetes</taxon>
        <taxon>Eurotiomycetidae</taxon>
        <taxon>Eurotiales</taxon>
        <taxon>Trichocomaceae</taxon>
        <taxon>Talaromyces</taxon>
        <taxon>Talaromyces sect. Islandici</taxon>
    </lineage>
</organism>
<dbReference type="GO" id="GO:0005506">
    <property type="term" value="F:iron ion binding"/>
    <property type="evidence" value="ECO:0007669"/>
    <property type="project" value="InterPro"/>
</dbReference>
<feature type="transmembrane region" description="Helical" evidence="8">
    <location>
        <begin position="34"/>
        <end position="52"/>
    </location>
</feature>
<comment type="cofactor">
    <cofactor evidence="1 7">
        <name>heme</name>
        <dbReference type="ChEBI" id="CHEBI:30413"/>
    </cofactor>
</comment>
<comment type="similarity">
    <text evidence="2">Belongs to the cytochrome P450 family.</text>
</comment>
<evidence type="ECO:0000256" key="5">
    <source>
        <dbReference type="ARBA" id="ARBA00023004"/>
    </source>
</evidence>
<dbReference type="OrthoDB" id="6692864at2759"/>
<dbReference type="Pfam" id="PF00067">
    <property type="entry name" value="p450"/>
    <property type="match status" value="1"/>
</dbReference>
<dbReference type="KEGG" id="trg:TRUGW13939_06898"/>
<accession>A0A7H8R129</accession>
<keyword evidence="10" id="KW-1185">Reference proteome</keyword>
<dbReference type="PANTHER" id="PTHR24305:SF187">
    <property type="entry name" value="P450, PUTATIVE (EUROFUNG)-RELATED"/>
    <property type="match status" value="1"/>
</dbReference>
<evidence type="ECO:0008006" key="11">
    <source>
        <dbReference type="Google" id="ProtNLM"/>
    </source>
</evidence>
<gene>
    <name evidence="9" type="ORF">TRUGW13939_06898</name>
</gene>
<dbReference type="PRINTS" id="PR00465">
    <property type="entry name" value="EP450IV"/>
</dbReference>
<dbReference type="Proteomes" id="UP000509510">
    <property type="component" value="Chromosome IV"/>
</dbReference>